<protein>
    <submittedName>
        <fullName evidence="1">Uncharacterized protein</fullName>
    </submittedName>
</protein>
<dbReference type="RefSeq" id="WP_189565299.1">
    <property type="nucleotide sequence ID" value="NZ_BMXF01000002.1"/>
</dbReference>
<accession>A0A8J3D4J7</accession>
<dbReference type="EMBL" id="BMXF01000002">
    <property type="protein sequence ID" value="GHB73946.1"/>
    <property type="molecule type" value="Genomic_DNA"/>
</dbReference>
<gene>
    <name evidence="1" type="ORF">GCM10007390_30220</name>
</gene>
<evidence type="ECO:0000313" key="2">
    <source>
        <dbReference type="Proteomes" id="UP000598271"/>
    </source>
</evidence>
<organism evidence="1 2">
    <name type="scientific">Persicitalea jodogahamensis</name>
    <dbReference type="NCBI Taxonomy" id="402147"/>
    <lineage>
        <taxon>Bacteria</taxon>
        <taxon>Pseudomonadati</taxon>
        <taxon>Bacteroidota</taxon>
        <taxon>Cytophagia</taxon>
        <taxon>Cytophagales</taxon>
        <taxon>Spirosomataceae</taxon>
        <taxon>Persicitalea</taxon>
    </lineage>
</organism>
<reference evidence="1 2" key="1">
    <citation type="journal article" date="2014" name="Int. J. Syst. Evol. Microbiol.">
        <title>Complete genome sequence of Corynebacterium casei LMG S-19264T (=DSM 44701T), isolated from a smear-ripened cheese.</title>
        <authorList>
            <consortium name="US DOE Joint Genome Institute (JGI-PGF)"/>
            <person name="Walter F."/>
            <person name="Albersmeier A."/>
            <person name="Kalinowski J."/>
            <person name="Ruckert C."/>
        </authorList>
    </citation>
    <scope>NUCLEOTIDE SEQUENCE [LARGE SCALE GENOMIC DNA]</scope>
    <source>
        <strain evidence="1 2">KCTC 12866</strain>
    </source>
</reference>
<keyword evidence="2" id="KW-1185">Reference proteome</keyword>
<comment type="caution">
    <text evidence="1">The sequence shown here is derived from an EMBL/GenBank/DDBJ whole genome shotgun (WGS) entry which is preliminary data.</text>
</comment>
<dbReference type="AlphaFoldDB" id="A0A8J3D4J7"/>
<proteinExistence type="predicted"/>
<dbReference type="Proteomes" id="UP000598271">
    <property type="component" value="Unassembled WGS sequence"/>
</dbReference>
<evidence type="ECO:0000313" key="1">
    <source>
        <dbReference type="EMBL" id="GHB73946.1"/>
    </source>
</evidence>
<sequence length="203" mass="23141">MQGAGYDYFPVETGRYIEYEINEVRYNVTSPVPARTTYFLREVYGQSFPGSTGIEQFPVQRYKKPRPEASWTLDSVWTAYRIPDRAVRVENNVAFVKLAFPLTDQSTWNGNMLNARVPESYQVQFDAPFPARNDFPKSLSVVQRRDSSLVSVNKRIEVYAPGVGLVYREDTSLEYCQETNCIGSGKIDTGISRITTISKYGKE</sequence>
<name>A0A8J3D4J7_9BACT</name>